<sequence length="299" mass="31865">MGPIPVVVDQDGGVDDALALMLLAREPLVKLHGVGAVHGNVDAYAAARNGIRALEFAGDHATPVAVGAAQPLAQPRHLSHPGDPLAAIAGKPERKPAGDGAVEQMLRLSHEHDGELCVLALGPLTNIALAVEADPGFARRVRRLVVMGGAYRVKGNVREYAEANIWHDPEAADVVLSAAFADRILVPLDVTRNATVTRMWLRWLAKDADRLRGRIAGRLLEFSVATGLPSRPLHDPLAAVILLDPSLATYHHRSMAVALRERRGTISSATDTGRPVTAVAVTADTSTLLQSLFRTLIRS</sequence>
<dbReference type="Proteomes" id="UP000199494">
    <property type="component" value="Unassembled WGS sequence"/>
</dbReference>
<dbReference type="GO" id="GO:0008477">
    <property type="term" value="F:purine nucleosidase activity"/>
    <property type="evidence" value="ECO:0007669"/>
    <property type="project" value="TreeGrafter"/>
</dbReference>
<dbReference type="InterPro" id="IPR023186">
    <property type="entry name" value="IUNH"/>
</dbReference>
<keyword evidence="2" id="KW-1185">Reference proteome</keyword>
<dbReference type="Pfam" id="PF01156">
    <property type="entry name" value="IU_nuc_hydro"/>
    <property type="match status" value="1"/>
</dbReference>
<evidence type="ECO:0000313" key="2">
    <source>
        <dbReference type="Proteomes" id="UP000199494"/>
    </source>
</evidence>
<dbReference type="GO" id="GO:0005829">
    <property type="term" value="C:cytosol"/>
    <property type="evidence" value="ECO:0007669"/>
    <property type="project" value="TreeGrafter"/>
</dbReference>
<reference evidence="1 2" key="1">
    <citation type="submission" date="2016-10" db="EMBL/GenBank/DDBJ databases">
        <authorList>
            <person name="de Groot N.N."/>
        </authorList>
    </citation>
    <scope>NUCLEOTIDE SEQUENCE [LARGE SCALE GENOMIC DNA]</scope>
    <source>
        <strain evidence="1 2">CGMCC 4.5506</strain>
    </source>
</reference>
<dbReference type="GO" id="GO:0006152">
    <property type="term" value="P:purine nucleoside catabolic process"/>
    <property type="evidence" value="ECO:0007669"/>
    <property type="project" value="TreeGrafter"/>
</dbReference>
<dbReference type="PANTHER" id="PTHR12304">
    <property type="entry name" value="INOSINE-URIDINE PREFERRING NUCLEOSIDE HYDROLASE"/>
    <property type="match status" value="1"/>
</dbReference>
<protein>
    <submittedName>
        <fullName evidence="1">Inosine-uridine nucleoside N-ribohydrolase</fullName>
    </submittedName>
</protein>
<organism evidence="1 2">
    <name type="scientific">Prauserella marina</name>
    <dbReference type="NCBI Taxonomy" id="530584"/>
    <lineage>
        <taxon>Bacteria</taxon>
        <taxon>Bacillati</taxon>
        <taxon>Actinomycetota</taxon>
        <taxon>Actinomycetes</taxon>
        <taxon>Pseudonocardiales</taxon>
        <taxon>Pseudonocardiaceae</taxon>
        <taxon>Prauserella</taxon>
    </lineage>
</organism>
<dbReference type="AlphaFoldDB" id="A0A222VSY2"/>
<dbReference type="InterPro" id="IPR001910">
    <property type="entry name" value="Inosine/uridine_hydrolase_dom"/>
</dbReference>
<dbReference type="EMBL" id="FMZE01000013">
    <property type="protein sequence ID" value="SDD85620.1"/>
    <property type="molecule type" value="Genomic_DNA"/>
</dbReference>
<dbReference type="Gene3D" id="3.90.245.10">
    <property type="entry name" value="Ribonucleoside hydrolase-like"/>
    <property type="match status" value="1"/>
</dbReference>
<gene>
    <name evidence="1" type="ORF">SAMN05421630_113144</name>
</gene>
<proteinExistence type="predicted"/>
<dbReference type="InterPro" id="IPR036452">
    <property type="entry name" value="Ribo_hydro-like"/>
</dbReference>
<name>A0A222VSY2_9PSEU</name>
<keyword evidence="1" id="KW-0378">Hydrolase</keyword>
<dbReference type="KEGG" id="pmad:BAY61_20910"/>
<dbReference type="PANTHER" id="PTHR12304:SF4">
    <property type="entry name" value="URIDINE NUCLEOSIDASE"/>
    <property type="match status" value="1"/>
</dbReference>
<dbReference type="SUPFAM" id="SSF53590">
    <property type="entry name" value="Nucleoside hydrolase"/>
    <property type="match status" value="1"/>
</dbReference>
<evidence type="ECO:0000313" key="1">
    <source>
        <dbReference type="EMBL" id="SDD85620.1"/>
    </source>
</evidence>
<accession>A0A222VSY2</accession>
<dbReference type="STRING" id="530584.SAMN05421630_113144"/>